<organism evidence="1">
    <name type="scientific">Klebsiella pneumoniae</name>
    <dbReference type="NCBI Taxonomy" id="573"/>
    <lineage>
        <taxon>Bacteria</taxon>
        <taxon>Pseudomonadati</taxon>
        <taxon>Pseudomonadota</taxon>
        <taxon>Gammaproteobacteria</taxon>
        <taxon>Enterobacterales</taxon>
        <taxon>Enterobacteriaceae</taxon>
        <taxon>Klebsiella/Raoultella group</taxon>
        <taxon>Klebsiella</taxon>
        <taxon>Klebsiella pneumoniae complex</taxon>
    </lineage>
</organism>
<name>A0A4P0YAU2_KLEPN</name>
<reference evidence="1" key="1">
    <citation type="submission" date="2019-04" db="EMBL/GenBank/DDBJ databases">
        <authorList>
            <consortium name="Pathogen Informatics"/>
        </authorList>
    </citation>
    <scope>NUCLEOTIDE SEQUENCE</scope>
    <source>
        <strain evidence="1">NCTC9183</strain>
    </source>
</reference>
<dbReference type="AlphaFoldDB" id="A0A4P0YAU2"/>
<accession>A0A4P0YAU2</accession>
<sequence>MHLKFPQILFDTMAKEAHNKGTSVASLIVNLLMQHYKLTK</sequence>
<dbReference type="EMBL" id="CABDVL010000003">
    <property type="protein sequence ID" value="VTM57469.1"/>
    <property type="molecule type" value="Genomic_DNA"/>
</dbReference>
<dbReference type="Proteomes" id="UP000507695">
    <property type="component" value="Unassembled WGS sequence"/>
</dbReference>
<proteinExistence type="predicted"/>
<gene>
    <name evidence="1" type="ORF">NCTC9183_04948</name>
</gene>
<protein>
    <submittedName>
        <fullName evidence="1">Uncharacterized protein</fullName>
    </submittedName>
</protein>
<evidence type="ECO:0000313" key="1">
    <source>
        <dbReference type="EMBL" id="VTM57469.1"/>
    </source>
</evidence>